<reference evidence="2 3" key="1">
    <citation type="submission" date="2018-09" db="EMBL/GenBank/DDBJ databases">
        <title>Genomic investigation of the strawberry pathogen Phytophthora fragariae indicates pathogenicity is determined by transcriptional variation in three key races.</title>
        <authorList>
            <person name="Adams T.M."/>
            <person name="Armitage A.D."/>
            <person name="Sobczyk M.K."/>
            <person name="Bates H.J."/>
            <person name="Dunwell J.M."/>
            <person name="Nellist C.F."/>
            <person name="Harrison R.J."/>
        </authorList>
    </citation>
    <scope>NUCLEOTIDE SEQUENCE [LARGE SCALE GENOMIC DNA]</scope>
    <source>
        <strain evidence="2 3">SCRP324</strain>
    </source>
</reference>
<name>A0A6A3P7V9_9STRA</name>
<dbReference type="Proteomes" id="UP000435112">
    <property type="component" value="Unassembled WGS sequence"/>
</dbReference>
<sequence length="783" mass="87361">MPPSKTADEIRGVLDALNLDVVASYFDQDDDEIAPYVVCEGVSVTAFNKYVGDGEGLRIPLRFLALDDGRIVIVELPTTVHESTVRNFESKFLRAAGNDDEIAQRGAMTARRAASPKKEADATFGPMRSTLNRTPLPARRTVADWVTLAVEVGRSQPWASLEEAAQWWCNYSGIQYILLLKISATGIQMRYALYDIATLGTTSANCKWNVSTTHRSSASCQCRNTKHSTMRRLRRSLRRTAQFFASFQVELRGHYSVNRMRNFDEYRRNTSAFRALFFCFILPFPCLIVLSMVDAAPLAPPSSSPNANYMFWIRDSILIMLLTRAMIEQISINVPGLHMTDMQRLVPSVAATLTDTTYKIVCSSLIGFPLPFQLVFGFPIGLTTIVICFVGFFGPILKRDRVLLGELIMAIVVINCQILLTFVYPIYFYGFQSVGENGQTYYVILLPLIKILAKNLISGALGTKYDLLPQIMIFNVDVFNALYVSSSMQTANSTTTTFVIIMLDAAQALISISDISSFMRHIILLRRKIPNNHPLKSACFVDIALQIIKEDDHSVIHLDSRRYSSAVAVLRRKLSSESRSSDPAGDANRVVPASTITTRGVAVMVTSAVYPASPKEGPTDPTRQIISVFSSEERKLFVHKTAQVLFTTEFVILTEYTEVIGPLIYSAASPLQQSVASSFKKWRLEIEKRLALEIQREQREQTGERLNLEILAAQAKREMLLAEKEGYKTKVLLALSRKQLRDQGVSEEEIDRVLPVNSNIAMVTNEAAAVSSTTVDSPDSELH</sequence>
<evidence type="ECO:0000256" key="1">
    <source>
        <dbReference type="SAM" id="Phobius"/>
    </source>
</evidence>
<dbReference type="EMBL" id="QXFU01000008">
    <property type="protein sequence ID" value="KAE9048588.1"/>
    <property type="molecule type" value="Genomic_DNA"/>
</dbReference>
<comment type="caution">
    <text evidence="2">The sequence shown here is derived from an EMBL/GenBank/DDBJ whole genome shotgun (WGS) entry which is preliminary data.</text>
</comment>
<organism evidence="2 3">
    <name type="scientific">Phytophthora rubi</name>
    <dbReference type="NCBI Taxonomy" id="129364"/>
    <lineage>
        <taxon>Eukaryota</taxon>
        <taxon>Sar</taxon>
        <taxon>Stramenopiles</taxon>
        <taxon>Oomycota</taxon>
        <taxon>Peronosporomycetes</taxon>
        <taxon>Peronosporales</taxon>
        <taxon>Peronosporaceae</taxon>
        <taxon>Phytophthora</taxon>
    </lineage>
</organism>
<evidence type="ECO:0000313" key="2">
    <source>
        <dbReference type="EMBL" id="KAE9048588.1"/>
    </source>
</evidence>
<protein>
    <submittedName>
        <fullName evidence="2">Uncharacterized protein</fullName>
    </submittedName>
</protein>
<keyword evidence="1" id="KW-0472">Membrane</keyword>
<accession>A0A6A3P7V9</accession>
<feature type="transmembrane region" description="Helical" evidence="1">
    <location>
        <begin position="374"/>
        <end position="395"/>
    </location>
</feature>
<dbReference type="AlphaFoldDB" id="A0A6A3P7V9"/>
<evidence type="ECO:0000313" key="3">
    <source>
        <dbReference type="Proteomes" id="UP000435112"/>
    </source>
</evidence>
<keyword evidence="1" id="KW-0812">Transmembrane</keyword>
<feature type="transmembrane region" description="Helical" evidence="1">
    <location>
        <begin position="407"/>
        <end position="429"/>
    </location>
</feature>
<keyword evidence="1" id="KW-1133">Transmembrane helix</keyword>
<gene>
    <name evidence="2" type="ORF">PR002_g386</name>
</gene>
<dbReference type="OrthoDB" id="10359613at2759"/>
<feature type="transmembrane region" description="Helical" evidence="1">
    <location>
        <begin position="275"/>
        <end position="297"/>
    </location>
</feature>
<proteinExistence type="predicted"/>